<feature type="region of interest" description="Disordered" evidence="1">
    <location>
        <begin position="1"/>
        <end position="156"/>
    </location>
</feature>
<protein>
    <submittedName>
        <fullName evidence="2">Uncharacterized protein</fullName>
    </submittedName>
</protein>
<dbReference type="EMBL" id="ML002675">
    <property type="protein sequence ID" value="RKP36315.1"/>
    <property type="molecule type" value="Genomic_DNA"/>
</dbReference>
<name>A0A4P9ZSC9_9FUNG</name>
<sequence>MCPPPAHILPAVAEPLVSSSDDESDDECFEDAVDELPTPPSLPALGPKPNHESEVPALAKSLLSAQTSPVRTPEPALPPLSANTVDSIGVVEPGTTPPLTLSEAPRLSPQPQVPISPITRSPDSLAQTTQVTLSPTSPNSNSLLENSTTPTTAAASGWGGWSSLLTSAESIYSQAHKISENIKDLSIDDVYAKLDPDFKKHTTSPPTAQPTAVSPGPDAERQTFADLLDRSLADTAPPTSTNESDPNSAEGRVNPAALAADAGDSLLGTLDKTFDFASNILGNAVLGGYKTIEQANLAERLTQLRDNPETRQALDNSLWLGESAMKSSLAALENLGRSAVNVVNEKRKVNVSTTNQAGSPATALPPSENSWEGCFAKYKGPALVIVAQELTQDKTIHLESILAHADGLRDRGKDTLSQIVKLLAPATLAARETPSDASLLSPSNDVVPEELEQLLTDVGIDDIDSFRALQEISEEVEEFDEAGVGATIADFKASDTPSAQQLVLNDFHKTAYKTLAEFAVAACKQVSELNVMATEHITNFHRSPTEAGFASSTAPELAQKCQTVVAALLGEAKWLGHVYKQCADQLADEVDEIMADPVALLQAALEKDLDHTVTTIQEMATPLPVLLQLLHVDIISVVD</sequence>
<proteinExistence type="predicted"/>
<keyword evidence="3" id="KW-1185">Reference proteome</keyword>
<feature type="compositionally biased region" description="Acidic residues" evidence="1">
    <location>
        <begin position="20"/>
        <end position="34"/>
    </location>
</feature>
<feature type="compositionally biased region" description="Polar residues" evidence="1">
    <location>
        <begin position="118"/>
        <end position="131"/>
    </location>
</feature>
<evidence type="ECO:0000313" key="3">
    <source>
        <dbReference type="Proteomes" id="UP000268162"/>
    </source>
</evidence>
<gene>
    <name evidence="2" type="ORF">BJ085DRAFT_36804</name>
</gene>
<feature type="compositionally biased region" description="Low complexity" evidence="1">
    <location>
        <begin position="132"/>
        <end position="156"/>
    </location>
</feature>
<dbReference type="Proteomes" id="UP000268162">
    <property type="component" value="Unassembled WGS sequence"/>
</dbReference>
<feature type="compositionally biased region" description="Polar residues" evidence="1">
    <location>
        <begin position="203"/>
        <end position="212"/>
    </location>
</feature>
<dbReference type="AlphaFoldDB" id="A0A4P9ZSC9"/>
<evidence type="ECO:0000256" key="1">
    <source>
        <dbReference type="SAM" id="MobiDB-lite"/>
    </source>
</evidence>
<accession>A0A4P9ZSC9</accession>
<evidence type="ECO:0000313" key="2">
    <source>
        <dbReference type="EMBL" id="RKP36315.1"/>
    </source>
</evidence>
<organism evidence="2 3">
    <name type="scientific">Dimargaris cristalligena</name>
    <dbReference type="NCBI Taxonomy" id="215637"/>
    <lineage>
        <taxon>Eukaryota</taxon>
        <taxon>Fungi</taxon>
        <taxon>Fungi incertae sedis</taxon>
        <taxon>Zoopagomycota</taxon>
        <taxon>Kickxellomycotina</taxon>
        <taxon>Dimargaritomycetes</taxon>
        <taxon>Dimargaritales</taxon>
        <taxon>Dimargaritaceae</taxon>
        <taxon>Dimargaris</taxon>
    </lineage>
</organism>
<reference evidence="3" key="1">
    <citation type="journal article" date="2018" name="Nat. Microbiol.">
        <title>Leveraging single-cell genomics to expand the fungal tree of life.</title>
        <authorList>
            <person name="Ahrendt S.R."/>
            <person name="Quandt C.A."/>
            <person name="Ciobanu D."/>
            <person name="Clum A."/>
            <person name="Salamov A."/>
            <person name="Andreopoulos B."/>
            <person name="Cheng J.F."/>
            <person name="Woyke T."/>
            <person name="Pelin A."/>
            <person name="Henrissat B."/>
            <person name="Reynolds N.K."/>
            <person name="Benny G.L."/>
            <person name="Smith M.E."/>
            <person name="James T.Y."/>
            <person name="Grigoriev I.V."/>
        </authorList>
    </citation>
    <scope>NUCLEOTIDE SEQUENCE [LARGE SCALE GENOMIC DNA]</scope>
    <source>
        <strain evidence="3">RSA 468</strain>
    </source>
</reference>
<feature type="region of interest" description="Disordered" evidence="1">
    <location>
        <begin position="197"/>
        <end position="219"/>
    </location>
</feature>